<comment type="subcellular location">
    <subcellularLocation>
        <location evidence="1">Mitochondrion inner membrane</location>
        <topology evidence="1">Single-pass membrane protein</topology>
    </subcellularLocation>
</comment>
<dbReference type="GO" id="GO:0016887">
    <property type="term" value="F:ATP hydrolysis activity"/>
    <property type="evidence" value="ECO:0007669"/>
    <property type="project" value="InterPro"/>
</dbReference>
<reference evidence="15 16" key="1">
    <citation type="submission" date="2019-04" db="EMBL/GenBank/DDBJ databases">
        <title>Friends and foes A comparative genomics studyof 23 Aspergillus species from section Flavi.</title>
        <authorList>
            <consortium name="DOE Joint Genome Institute"/>
            <person name="Kjaerbolling I."/>
            <person name="Vesth T."/>
            <person name="Frisvad J.C."/>
            <person name="Nybo J.L."/>
            <person name="Theobald S."/>
            <person name="Kildgaard S."/>
            <person name="Isbrandt T."/>
            <person name="Kuo A."/>
            <person name="Sato A."/>
            <person name="Lyhne E.K."/>
            <person name="Kogle M.E."/>
            <person name="Wiebenga A."/>
            <person name="Kun R.S."/>
            <person name="Lubbers R.J."/>
            <person name="Makela M.R."/>
            <person name="Barry K."/>
            <person name="Chovatia M."/>
            <person name="Clum A."/>
            <person name="Daum C."/>
            <person name="Haridas S."/>
            <person name="He G."/>
            <person name="LaButti K."/>
            <person name="Lipzen A."/>
            <person name="Mondo S."/>
            <person name="Riley R."/>
            <person name="Salamov A."/>
            <person name="Simmons B.A."/>
            <person name="Magnuson J.K."/>
            <person name="Henrissat B."/>
            <person name="Mortensen U.H."/>
            <person name="Larsen T.O."/>
            <person name="Devries R.P."/>
            <person name="Grigoriev I.V."/>
            <person name="Machida M."/>
            <person name="Baker S.E."/>
            <person name="Andersen M.R."/>
        </authorList>
    </citation>
    <scope>NUCLEOTIDE SEQUENCE [LARGE SCALE GENOMIC DNA]</scope>
    <source>
        <strain evidence="15 16">IBT 29228</strain>
    </source>
</reference>
<keyword evidence="16" id="KW-1185">Reference proteome</keyword>
<evidence type="ECO:0000313" key="16">
    <source>
        <dbReference type="Proteomes" id="UP000326198"/>
    </source>
</evidence>
<keyword evidence="10" id="KW-0472">Membrane</keyword>
<dbReference type="Proteomes" id="UP000326198">
    <property type="component" value="Unassembled WGS sequence"/>
</dbReference>
<evidence type="ECO:0000256" key="12">
    <source>
        <dbReference type="RuleBase" id="RU003651"/>
    </source>
</evidence>
<keyword evidence="9" id="KW-0496">Mitochondrion</keyword>
<dbReference type="Pfam" id="PF08740">
    <property type="entry name" value="BCS1_N"/>
    <property type="match status" value="1"/>
</dbReference>
<evidence type="ECO:0000256" key="7">
    <source>
        <dbReference type="ARBA" id="ARBA00022840"/>
    </source>
</evidence>
<organism evidence="15 16">
    <name type="scientific">Aspergillus bertholletiae</name>
    <dbReference type="NCBI Taxonomy" id="1226010"/>
    <lineage>
        <taxon>Eukaryota</taxon>
        <taxon>Fungi</taxon>
        <taxon>Dikarya</taxon>
        <taxon>Ascomycota</taxon>
        <taxon>Pezizomycotina</taxon>
        <taxon>Eurotiomycetes</taxon>
        <taxon>Eurotiomycetidae</taxon>
        <taxon>Eurotiales</taxon>
        <taxon>Aspergillaceae</taxon>
        <taxon>Aspergillus</taxon>
        <taxon>Aspergillus subgen. Circumdati</taxon>
    </lineage>
</organism>
<gene>
    <name evidence="15" type="ORF">BDV26DRAFT_299280</name>
</gene>
<dbReference type="InterPro" id="IPR003959">
    <property type="entry name" value="ATPase_AAA_core"/>
</dbReference>
<dbReference type="PANTHER" id="PTHR23070">
    <property type="entry name" value="BCS1 AAA-TYPE ATPASE"/>
    <property type="match status" value="1"/>
</dbReference>
<dbReference type="Pfam" id="PF25426">
    <property type="entry name" value="AAA_lid_BCS1"/>
    <property type="match status" value="1"/>
</dbReference>
<comment type="catalytic activity">
    <reaction evidence="11">
        <text>ATP + H2O = ADP + phosphate + H(+)</text>
        <dbReference type="Rhea" id="RHEA:13065"/>
        <dbReference type="ChEBI" id="CHEBI:15377"/>
        <dbReference type="ChEBI" id="CHEBI:15378"/>
        <dbReference type="ChEBI" id="CHEBI:30616"/>
        <dbReference type="ChEBI" id="CHEBI:43474"/>
        <dbReference type="ChEBI" id="CHEBI:456216"/>
    </reaction>
    <physiologicalReaction direction="left-to-right" evidence="11">
        <dbReference type="Rhea" id="RHEA:13066"/>
    </physiologicalReaction>
</comment>
<dbReference type="InterPro" id="IPR003960">
    <property type="entry name" value="ATPase_AAA_CS"/>
</dbReference>
<dbReference type="InterPro" id="IPR050747">
    <property type="entry name" value="Mitochondrial_chaperone_BCS1"/>
</dbReference>
<keyword evidence="5" id="KW-0999">Mitochondrion inner membrane</keyword>
<dbReference type="InterPro" id="IPR027417">
    <property type="entry name" value="P-loop_NTPase"/>
</dbReference>
<accession>A0A5N7BQG3</accession>
<evidence type="ECO:0000256" key="11">
    <source>
        <dbReference type="ARBA" id="ARBA00048778"/>
    </source>
</evidence>
<evidence type="ECO:0000256" key="3">
    <source>
        <dbReference type="ARBA" id="ARBA00022692"/>
    </source>
</evidence>
<evidence type="ECO:0000256" key="6">
    <source>
        <dbReference type="ARBA" id="ARBA00022801"/>
    </source>
</evidence>
<evidence type="ECO:0000256" key="1">
    <source>
        <dbReference type="ARBA" id="ARBA00004434"/>
    </source>
</evidence>
<evidence type="ECO:0000259" key="13">
    <source>
        <dbReference type="SMART" id="SM00382"/>
    </source>
</evidence>
<dbReference type="GO" id="GO:0005524">
    <property type="term" value="F:ATP binding"/>
    <property type="evidence" value="ECO:0007669"/>
    <property type="project" value="UniProtKB-KW"/>
</dbReference>
<keyword evidence="7 12" id="KW-0067">ATP-binding</keyword>
<dbReference type="OrthoDB" id="10251412at2759"/>
<evidence type="ECO:0000256" key="5">
    <source>
        <dbReference type="ARBA" id="ARBA00022792"/>
    </source>
</evidence>
<proteinExistence type="inferred from homology"/>
<dbReference type="Gene3D" id="3.40.50.300">
    <property type="entry name" value="P-loop containing nucleotide triphosphate hydrolases"/>
    <property type="match status" value="1"/>
</dbReference>
<dbReference type="PROSITE" id="PS00674">
    <property type="entry name" value="AAA"/>
    <property type="match status" value="1"/>
</dbReference>
<comment type="similarity">
    <text evidence="2">Belongs to the AAA ATPase family. BCS1 subfamily.</text>
</comment>
<dbReference type="InterPro" id="IPR057495">
    <property type="entry name" value="AAA_lid_BCS1"/>
</dbReference>
<feature type="domain" description="BCS1 N-terminal" evidence="14">
    <location>
        <begin position="37"/>
        <end position="235"/>
    </location>
</feature>
<keyword evidence="3" id="KW-0812">Transmembrane</keyword>
<protein>
    <submittedName>
        <fullName evidence="15">BCS1 N terminal-domain-containing protein</fullName>
    </submittedName>
</protein>
<dbReference type="InterPro" id="IPR003593">
    <property type="entry name" value="AAA+_ATPase"/>
</dbReference>
<dbReference type="EMBL" id="ML736153">
    <property type="protein sequence ID" value="KAE8383717.1"/>
    <property type="molecule type" value="Genomic_DNA"/>
</dbReference>
<dbReference type="AlphaFoldDB" id="A0A5N7BQG3"/>
<evidence type="ECO:0000256" key="9">
    <source>
        <dbReference type="ARBA" id="ARBA00023128"/>
    </source>
</evidence>
<evidence type="ECO:0000313" key="15">
    <source>
        <dbReference type="EMBL" id="KAE8383717.1"/>
    </source>
</evidence>
<dbReference type="SMART" id="SM00382">
    <property type="entry name" value="AAA"/>
    <property type="match status" value="1"/>
</dbReference>
<keyword evidence="6" id="KW-0378">Hydrolase</keyword>
<keyword evidence="8" id="KW-1133">Transmembrane helix</keyword>
<dbReference type="Pfam" id="PF00004">
    <property type="entry name" value="AAA"/>
    <property type="match status" value="1"/>
</dbReference>
<dbReference type="SUPFAM" id="SSF52540">
    <property type="entry name" value="P-loop containing nucleoside triphosphate hydrolases"/>
    <property type="match status" value="1"/>
</dbReference>
<evidence type="ECO:0000256" key="4">
    <source>
        <dbReference type="ARBA" id="ARBA00022741"/>
    </source>
</evidence>
<evidence type="ECO:0000256" key="2">
    <source>
        <dbReference type="ARBA" id="ARBA00007448"/>
    </source>
</evidence>
<dbReference type="InterPro" id="IPR014851">
    <property type="entry name" value="BCS1_N"/>
</dbReference>
<dbReference type="SMART" id="SM01024">
    <property type="entry name" value="BCS1_N"/>
    <property type="match status" value="1"/>
</dbReference>
<name>A0A5N7BQG3_9EURO</name>
<sequence length="509" mass="56735">MSFPAIPENMAAGAPTGLERLQDLIGMDIAKLVNFTFVFGAALTLLNYMSRSMLSYVAYFTTSVRLDDDDPLYQRVLQWITDHHPPSPRLCSMRAISSDQSAVEEEALLRSLKGKEVKSQGKFISYRQLVEQPLIKLQPHAGTHLFRYNRKWILFRHTVASENQYTQLMKERCYIQLQCLGSSVDALQGLLQEAQSYNLGKTLTMTTVYRPTCSLDSAGRWSRYNTRPSRNISTVIFDRKKKEELLNDINEYLHPRTRRWYADHGIPYRRGYLFSGAPGMGKTSLASALAGLFGLNIYVLSLLDPSLNESKLMKLMSDIPSRCIVLLEDVDAAGLGRRDLRGEQIKTAADSMKLGTADFSANQLYTPPPSGAQTPGTAISLSGLLNAIDGVSAQEGRILIMTTNSPESLDAALIRPGRVDMHVDFQLPSLGQMRELFVNMYCDLAIDVVEHTKNPAPSLDAMADTFASSIPEKSVSLARLQGYLLQYKQCPQEASRGAAEWGNRIARDE</sequence>
<keyword evidence="4 12" id="KW-0547">Nucleotide-binding</keyword>
<evidence type="ECO:0000259" key="14">
    <source>
        <dbReference type="SMART" id="SM01024"/>
    </source>
</evidence>
<evidence type="ECO:0000256" key="10">
    <source>
        <dbReference type="ARBA" id="ARBA00023136"/>
    </source>
</evidence>
<feature type="domain" description="AAA+ ATPase" evidence="13">
    <location>
        <begin position="268"/>
        <end position="429"/>
    </location>
</feature>
<dbReference type="GO" id="GO:0005743">
    <property type="term" value="C:mitochondrial inner membrane"/>
    <property type="evidence" value="ECO:0007669"/>
    <property type="project" value="UniProtKB-SubCell"/>
</dbReference>
<evidence type="ECO:0000256" key="8">
    <source>
        <dbReference type="ARBA" id="ARBA00022989"/>
    </source>
</evidence>